<dbReference type="InterPro" id="IPR036388">
    <property type="entry name" value="WH-like_DNA-bd_sf"/>
</dbReference>
<dbReference type="GO" id="GO:0003677">
    <property type="term" value="F:DNA binding"/>
    <property type="evidence" value="ECO:0007669"/>
    <property type="project" value="UniProtKB-KW"/>
</dbReference>
<dbReference type="Proteomes" id="UP000008207">
    <property type="component" value="Chromosome"/>
</dbReference>
<gene>
    <name evidence="5" type="ordered locus">Mnod_0413</name>
</gene>
<dbReference type="InterPro" id="IPR018490">
    <property type="entry name" value="cNMP-bd_dom_sf"/>
</dbReference>
<dbReference type="InterPro" id="IPR014710">
    <property type="entry name" value="RmlC-like_jellyroll"/>
</dbReference>
<dbReference type="SUPFAM" id="SSF51206">
    <property type="entry name" value="cAMP-binding domain-like"/>
    <property type="match status" value="1"/>
</dbReference>
<dbReference type="SUPFAM" id="SSF46785">
    <property type="entry name" value="Winged helix' DNA-binding domain"/>
    <property type="match status" value="1"/>
</dbReference>
<keyword evidence="1" id="KW-0805">Transcription regulation</keyword>
<evidence type="ECO:0000313" key="6">
    <source>
        <dbReference type="Proteomes" id="UP000008207"/>
    </source>
</evidence>
<dbReference type="KEGG" id="mno:Mnod_0413"/>
<dbReference type="Gene3D" id="2.60.120.10">
    <property type="entry name" value="Jelly Rolls"/>
    <property type="match status" value="1"/>
</dbReference>
<organism evidence="5 6">
    <name type="scientific">Methylobacterium nodulans (strain LMG 21967 / CNCM I-2342 / ORS 2060)</name>
    <dbReference type="NCBI Taxonomy" id="460265"/>
    <lineage>
        <taxon>Bacteria</taxon>
        <taxon>Pseudomonadati</taxon>
        <taxon>Pseudomonadota</taxon>
        <taxon>Alphaproteobacteria</taxon>
        <taxon>Hyphomicrobiales</taxon>
        <taxon>Methylobacteriaceae</taxon>
        <taxon>Methylobacterium</taxon>
    </lineage>
</organism>
<evidence type="ECO:0000313" key="5">
    <source>
        <dbReference type="EMBL" id="ACL55455.1"/>
    </source>
</evidence>
<dbReference type="InterPro" id="IPR012318">
    <property type="entry name" value="HTH_CRP"/>
</dbReference>
<sequence length="240" mass="26754">MVACRVNSLPPPRNLLLASLSPEDWSAVAPRLERVTLRPRQILEEPRTEIRAVYFIERGFAAVQVRTQADGTHGVGLVGRFGMTGLSLLLGTRRAPFRISVQVAGEAFRLDAAEAAALFAENTALRRLGLAYIQAVMVQGAQLSLCNARHSMKHRVRRWLLLAQDWLGEPEIAVSHQLIAGLLGVRRASVSEQIERLEQAGIVRQQRASITVLCREALEQDSCECHALISAEYRRLFTRR</sequence>
<dbReference type="eggNOG" id="COG0664">
    <property type="taxonomic scope" value="Bacteria"/>
</dbReference>
<evidence type="ECO:0000256" key="2">
    <source>
        <dbReference type="ARBA" id="ARBA00023125"/>
    </source>
</evidence>
<dbReference type="STRING" id="460265.Mnod_0413"/>
<evidence type="ECO:0000256" key="3">
    <source>
        <dbReference type="ARBA" id="ARBA00023163"/>
    </source>
</evidence>
<accession>B8IB62</accession>
<dbReference type="Pfam" id="PF13545">
    <property type="entry name" value="HTH_Crp_2"/>
    <property type="match status" value="1"/>
</dbReference>
<evidence type="ECO:0000259" key="4">
    <source>
        <dbReference type="PROSITE" id="PS51063"/>
    </source>
</evidence>
<dbReference type="SMART" id="SM00419">
    <property type="entry name" value="HTH_CRP"/>
    <property type="match status" value="1"/>
</dbReference>
<dbReference type="OrthoDB" id="7506088at2"/>
<keyword evidence="6" id="KW-1185">Reference proteome</keyword>
<reference evidence="5 6" key="1">
    <citation type="submission" date="2009-01" db="EMBL/GenBank/DDBJ databases">
        <title>Complete sequence of chromosome of Methylobacterium nodulans ORS 2060.</title>
        <authorList>
            <consortium name="US DOE Joint Genome Institute"/>
            <person name="Lucas S."/>
            <person name="Copeland A."/>
            <person name="Lapidus A."/>
            <person name="Glavina del Rio T."/>
            <person name="Dalin E."/>
            <person name="Tice H."/>
            <person name="Bruce D."/>
            <person name="Goodwin L."/>
            <person name="Pitluck S."/>
            <person name="Sims D."/>
            <person name="Brettin T."/>
            <person name="Detter J.C."/>
            <person name="Han C."/>
            <person name="Larimer F."/>
            <person name="Land M."/>
            <person name="Hauser L."/>
            <person name="Kyrpides N."/>
            <person name="Ivanova N."/>
            <person name="Marx C.J."/>
            <person name="Richardson P."/>
        </authorList>
    </citation>
    <scope>NUCLEOTIDE SEQUENCE [LARGE SCALE GENOMIC DNA]</scope>
    <source>
        <strain evidence="6">LMG 21967 / CNCM I-2342 / ORS 2060</strain>
    </source>
</reference>
<dbReference type="HOGENOM" id="CLU_077340_0_0_5"/>
<keyword evidence="3" id="KW-0804">Transcription</keyword>
<protein>
    <submittedName>
        <fullName evidence="5">Transcriptional regulator, Crp/Fnr family</fullName>
    </submittedName>
</protein>
<dbReference type="PROSITE" id="PS51063">
    <property type="entry name" value="HTH_CRP_2"/>
    <property type="match status" value="1"/>
</dbReference>
<proteinExistence type="predicted"/>
<dbReference type="InterPro" id="IPR036390">
    <property type="entry name" value="WH_DNA-bd_sf"/>
</dbReference>
<feature type="domain" description="HTH crp-type" evidence="4">
    <location>
        <begin position="150"/>
        <end position="216"/>
    </location>
</feature>
<dbReference type="Gene3D" id="1.10.10.10">
    <property type="entry name" value="Winged helix-like DNA-binding domain superfamily/Winged helix DNA-binding domain"/>
    <property type="match status" value="1"/>
</dbReference>
<keyword evidence="2" id="KW-0238">DNA-binding</keyword>
<evidence type="ECO:0000256" key="1">
    <source>
        <dbReference type="ARBA" id="ARBA00023015"/>
    </source>
</evidence>
<name>B8IB62_METNO</name>
<dbReference type="GO" id="GO:0006355">
    <property type="term" value="P:regulation of DNA-templated transcription"/>
    <property type="evidence" value="ECO:0007669"/>
    <property type="project" value="InterPro"/>
</dbReference>
<dbReference type="EMBL" id="CP001349">
    <property type="protein sequence ID" value="ACL55455.1"/>
    <property type="molecule type" value="Genomic_DNA"/>
</dbReference>
<dbReference type="AlphaFoldDB" id="B8IB62"/>